<name>A0A388T9U8_TERA1</name>
<dbReference type="Proteomes" id="UP000269352">
    <property type="component" value="Unassembled WGS sequence"/>
</dbReference>
<reference evidence="1 2" key="1">
    <citation type="journal article" date="2019" name="ISME J.">
        <title>Genome analyses of uncultured TG2/ZB3 bacteria in 'Margulisbacteria' specifically attached to ectosymbiotic spirochetes of protists in the termite gut.</title>
        <authorList>
            <person name="Utami Y.D."/>
            <person name="Kuwahara H."/>
            <person name="Igai K."/>
            <person name="Murakami T."/>
            <person name="Sugaya K."/>
            <person name="Morikawa T."/>
            <person name="Nagura Y."/>
            <person name="Yuki M."/>
            <person name="Deevong P."/>
            <person name="Inoue T."/>
            <person name="Kihara K."/>
            <person name="Lo N."/>
            <person name="Yamada A."/>
            <person name="Ohkuma M."/>
            <person name="Hongoh Y."/>
        </authorList>
    </citation>
    <scope>NUCLEOTIDE SEQUENCE [LARGE SCALE GENOMIC DNA]</scope>
    <source>
        <strain evidence="1">NkOx7-01</strain>
    </source>
</reference>
<protein>
    <submittedName>
        <fullName evidence="1">Uncharacterized protein</fullName>
    </submittedName>
</protein>
<dbReference type="AlphaFoldDB" id="A0A388T9U8"/>
<sequence length="86" mass="10087">MSKFTVVEEEALGKISAELRLTYSQRRISWTYIYEITRRENISVNEVLTSADQTNRKNFLQSLFKRRFPEASALIKAGEWQPCGRK</sequence>
<comment type="caution">
    <text evidence="1">The sequence shown here is derived from an EMBL/GenBank/DDBJ whole genome shotgun (WGS) entry which is preliminary data.</text>
</comment>
<evidence type="ECO:0000313" key="2">
    <source>
        <dbReference type="Proteomes" id="UP000269352"/>
    </source>
</evidence>
<evidence type="ECO:0000313" key="1">
    <source>
        <dbReference type="EMBL" id="GBR73010.1"/>
    </source>
</evidence>
<accession>A0A388T9U8</accession>
<gene>
    <name evidence="1" type="ORF">NO1_0464</name>
</gene>
<proteinExistence type="predicted"/>
<organism evidence="1 2">
    <name type="scientific">Termititenax aidoneus</name>
    <dbReference type="NCBI Taxonomy" id="2218524"/>
    <lineage>
        <taxon>Bacteria</taxon>
        <taxon>Bacillati</taxon>
        <taxon>Candidatus Margulisiibacteriota</taxon>
        <taxon>Candidatus Termititenacia</taxon>
        <taxon>Candidatus Termititenacales</taxon>
        <taxon>Candidatus Termititenacaceae</taxon>
        <taxon>Candidatus Termititenax</taxon>
    </lineage>
</organism>
<keyword evidence="2" id="KW-1185">Reference proteome</keyword>
<dbReference type="EMBL" id="BGZN01000005">
    <property type="protein sequence ID" value="GBR73010.1"/>
    <property type="molecule type" value="Genomic_DNA"/>
</dbReference>